<dbReference type="RefSeq" id="WP_184100299.1">
    <property type="nucleotide sequence ID" value="NZ_JACIJH010000013.1"/>
</dbReference>
<proteinExistence type="predicted"/>
<sequence>MTGHKKIVGLWRDSATSSDATETPAAEAATAEPMGADEAGESRAEPSTEREWLDMSALAESDEADEAPADTPWRDRTGPTLLGLLATGWTLFAALAATDGFAHIPALADWPALIATIAMPLTLLAVLWMAWLRSGRSEQARFARVAAALRSENATLGESLRSLGQHLADAQQQLSDQARIVQQLGLDAAARLHESSDRLASNASVIANANDQLARSGDVAMQRMDGLLAGLPRIDDVAQRLAVNFREAGLVAHQQGANLEARLAALAEEATRAAETGQASATSLDEAIAALQARTKTTEAELLAASAQVTGAHGKTLAQISSAAATARDDMTATVAALSDRMDESLRLFREGVDGAASQLDARLAAAREAGDAIGAGISAHGEASEALAQRIKGDVAAVQEQLELLDVSVSASSGVIGKAIEDTKGQLEAFMVETTKGNSSAHQLITHAESLLLALDAVTRELDETLPRALDRMDAHGKTTRSALAQMKPMLEASEMVAQSTLSHVNAVKATLQTNEAQMTGHAETQQALVERINGALGEADAALARLRAGADEFAEQGGAKMAATLGEVRGTAEAAAADARKTLDALVAGAREAMEATATEAIDAAFKTEVTTQLAAIEAASQRAVEAANGAADRLMRQMITIMDTSASVEQRAIEAEQAIAASDRDSLAKQVGLLTEALKSTAIDVTKILSQEVSDTAWDAYLKGDRGVFARRAVKLVESGEAKEILRLYQSDDGFHAAVNQFIHDFEAMLRLLIGARDGSAISVTLLSSDIGKLYVALAQAIDRLRG</sequence>
<comment type="caution">
    <text evidence="3">The sequence shown here is derived from an EMBL/GenBank/DDBJ whole genome shotgun (WGS) entry which is preliminary data.</text>
</comment>
<organism evidence="3 4">
    <name type="scientific">Sphingopyxis panaciterrulae</name>
    <dbReference type="NCBI Taxonomy" id="462372"/>
    <lineage>
        <taxon>Bacteria</taxon>
        <taxon>Pseudomonadati</taxon>
        <taxon>Pseudomonadota</taxon>
        <taxon>Alphaproteobacteria</taxon>
        <taxon>Sphingomonadales</taxon>
        <taxon>Sphingomonadaceae</taxon>
        <taxon>Sphingopyxis</taxon>
    </lineage>
</organism>
<keyword evidence="2" id="KW-0472">Membrane</keyword>
<feature type="compositionally biased region" description="Low complexity" evidence="1">
    <location>
        <begin position="13"/>
        <end position="33"/>
    </location>
</feature>
<dbReference type="AlphaFoldDB" id="A0A7W9ERR1"/>
<name>A0A7W9ERR1_9SPHN</name>
<keyword evidence="2" id="KW-0812">Transmembrane</keyword>
<evidence type="ECO:0000256" key="2">
    <source>
        <dbReference type="SAM" id="Phobius"/>
    </source>
</evidence>
<keyword evidence="2" id="KW-1133">Transmembrane helix</keyword>
<feature type="region of interest" description="Disordered" evidence="1">
    <location>
        <begin position="1"/>
        <end position="52"/>
    </location>
</feature>
<dbReference type="Proteomes" id="UP000537161">
    <property type="component" value="Unassembled WGS sequence"/>
</dbReference>
<reference evidence="3 4" key="1">
    <citation type="submission" date="2020-08" db="EMBL/GenBank/DDBJ databases">
        <title>Genomic Encyclopedia of Type Strains, Phase IV (KMG-IV): sequencing the most valuable type-strain genomes for metagenomic binning, comparative biology and taxonomic classification.</title>
        <authorList>
            <person name="Goeker M."/>
        </authorList>
    </citation>
    <scope>NUCLEOTIDE SEQUENCE [LARGE SCALE GENOMIC DNA]</scope>
    <source>
        <strain evidence="3 4">DSM 27163</strain>
    </source>
</reference>
<feature type="compositionally biased region" description="Basic and acidic residues" evidence="1">
    <location>
        <begin position="40"/>
        <end position="52"/>
    </location>
</feature>
<gene>
    <name evidence="3" type="ORF">FHR21_003338</name>
</gene>
<evidence type="ECO:0008006" key="5">
    <source>
        <dbReference type="Google" id="ProtNLM"/>
    </source>
</evidence>
<keyword evidence="4" id="KW-1185">Reference proteome</keyword>
<evidence type="ECO:0000256" key="1">
    <source>
        <dbReference type="SAM" id="MobiDB-lite"/>
    </source>
</evidence>
<feature type="transmembrane region" description="Helical" evidence="2">
    <location>
        <begin position="81"/>
        <end position="104"/>
    </location>
</feature>
<evidence type="ECO:0000313" key="3">
    <source>
        <dbReference type="EMBL" id="MBB5707968.1"/>
    </source>
</evidence>
<dbReference type="EMBL" id="JACIJH010000013">
    <property type="protein sequence ID" value="MBB5707968.1"/>
    <property type="molecule type" value="Genomic_DNA"/>
</dbReference>
<evidence type="ECO:0000313" key="4">
    <source>
        <dbReference type="Proteomes" id="UP000537161"/>
    </source>
</evidence>
<accession>A0A7W9ERR1</accession>
<protein>
    <recommendedName>
        <fullName evidence="5">ATPase</fullName>
    </recommendedName>
</protein>
<feature type="transmembrane region" description="Helical" evidence="2">
    <location>
        <begin position="110"/>
        <end position="132"/>
    </location>
</feature>